<dbReference type="EMBL" id="JBEAFC010000015">
    <property type="protein sequence ID" value="KAL1531151.1"/>
    <property type="molecule type" value="Genomic_DNA"/>
</dbReference>
<gene>
    <name evidence="1" type="ORF">AAHA92_33864</name>
</gene>
<proteinExistence type="predicted"/>
<accession>A0ABD1FH40</accession>
<keyword evidence="2" id="KW-1185">Reference proteome</keyword>
<dbReference type="AlphaFoldDB" id="A0ABD1FH40"/>
<sequence length="83" mass="8898">MKRFSVISATSVAAPIRSSVCAMVLAATARWPSLYLCQPPRAIAIDCCCQLRVKLSLTTLYCLCELIGKSEGICINEEAGESA</sequence>
<evidence type="ECO:0000313" key="1">
    <source>
        <dbReference type="EMBL" id="KAL1531151.1"/>
    </source>
</evidence>
<dbReference type="Proteomes" id="UP001567538">
    <property type="component" value="Unassembled WGS sequence"/>
</dbReference>
<evidence type="ECO:0008006" key="3">
    <source>
        <dbReference type="Google" id="ProtNLM"/>
    </source>
</evidence>
<organism evidence="1 2">
    <name type="scientific">Salvia divinorum</name>
    <name type="common">Maria pastora</name>
    <name type="synonym">Diviner's sage</name>
    <dbReference type="NCBI Taxonomy" id="28513"/>
    <lineage>
        <taxon>Eukaryota</taxon>
        <taxon>Viridiplantae</taxon>
        <taxon>Streptophyta</taxon>
        <taxon>Embryophyta</taxon>
        <taxon>Tracheophyta</taxon>
        <taxon>Spermatophyta</taxon>
        <taxon>Magnoliopsida</taxon>
        <taxon>eudicotyledons</taxon>
        <taxon>Gunneridae</taxon>
        <taxon>Pentapetalae</taxon>
        <taxon>asterids</taxon>
        <taxon>lamiids</taxon>
        <taxon>Lamiales</taxon>
        <taxon>Lamiaceae</taxon>
        <taxon>Nepetoideae</taxon>
        <taxon>Mentheae</taxon>
        <taxon>Salviinae</taxon>
        <taxon>Salvia</taxon>
        <taxon>Salvia subgen. Calosphace</taxon>
    </lineage>
</organism>
<evidence type="ECO:0000313" key="2">
    <source>
        <dbReference type="Proteomes" id="UP001567538"/>
    </source>
</evidence>
<reference evidence="1 2" key="1">
    <citation type="submission" date="2024-06" db="EMBL/GenBank/DDBJ databases">
        <title>A chromosome level genome sequence of Diviner's sage (Salvia divinorum).</title>
        <authorList>
            <person name="Ford S.A."/>
            <person name="Ro D.-K."/>
            <person name="Ness R.W."/>
            <person name="Phillips M.A."/>
        </authorList>
    </citation>
    <scope>NUCLEOTIDE SEQUENCE [LARGE SCALE GENOMIC DNA]</scope>
    <source>
        <strain evidence="1">SAF-2024a</strain>
        <tissue evidence="1">Leaf</tissue>
    </source>
</reference>
<protein>
    <recommendedName>
        <fullName evidence="3">Secreted protein</fullName>
    </recommendedName>
</protein>
<comment type="caution">
    <text evidence="1">The sequence shown here is derived from an EMBL/GenBank/DDBJ whole genome shotgun (WGS) entry which is preliminary data.</text>
</comment>
<name>A0ABD1FH40_SALDI</name>